<protein>
    <submittedName>
        <fullName evidence="1">Uncharacterized protein</fullName>
    </submittedName>
</protein>
<sequence length="149" mass="16293">MGGTSFSSSSSYSSLSSSTYAYAILKLQVGSSNTGRSLQRDLNRIAESADISTSKGFNYVLQETIVALLWHSDYCISGYSSVTIIVAARGVPDLPLIKSNEQLKKAFQKLASISSSNIMGVEVLWTPQKEDDSLTEQQMLKDYPLLRPL</sequence>
<dbReference type="EMBL" id="CM042042">
    <property type="protein sequence ID" value="KAI3704300.1"/>
    <property type="molecule type" value="Genomic_DNA"/>
</dbReference>
<proteinExistence type="predicted"/>
<dbReference type="Proteomes" id="UP001056120">
    <property type="component" value="Linkage Group LG25"/>
</dbReference>
<comment type="caution">
    <text evidence="1">The sequence shown here is derived from an EMBL/GenBank/DDBJ whole genome shotgun (WGS) entry which is preliminary data.</text>
</comment>
<gene>
    <name evidence="1" type="ORF">L1987_74516</name>
</gene>
<organism evidence="1 2">
    <name type="scientific">Smallanthus sonchifolius</name>
    <dbReference type="NCBI Taxonomy" id="185202"/>
    <lineage>
        <taxon>Eukaryota</taxon>
        <taxon>Viridiplantae</taxon>
        <taxon>Streptophyta</taxon>
        <taxon>Embryophyta</taxon>
        <taxon>Tracheophyta</taxon>
        <taxon>Spermatophyta</taxon>
        <taxon>Magnoliopsida</taxon>
        <taxon>eudicotyledons</taxon>
        <taxon>Gunneridae</taxon>
        <taxon>Pentapetalae</taxon>
        <taxon>asterids</taxon>
        <taxon>campanulids</taxon>
        <taxon>Asterales</taxon>
        <taxon>Asteraceae</taxon>
        <taxon>Asteroideae</taxon>
        <taxon>Heliantheae alliance</taxon>
        <taxon>Millerieae</taxon>
        <taxon>Smallanthus</taxon>
    </lineage>
</organism>
<keyword evidence="2" id="KW-1185">Reference proteome</keyword>
<reference evidence="2" key="1">
    <citation type="journal article" date="2022" name="Mol. Ecol. Resour.">
        <title>The genomes of chicory, endive, great burdock and yacon provide insights into Asteraceae palaeo-polyploidization history and plant inulin production.</title>
        <authorList>
            <person name="Fan W."/>
            <person name="Wang S."/>
            <person name="Wang H."/>
            <person name="Wang A."/>
            <person name="Jiang F."/>
            <person name="Liu H."/>
            <person name="Zhao H."/>
            <person name="Xu D."/>
            <person name="Zhang Y."/>
        </authorList>
    </citation>
    <scope>NUCLEOTIDE SEQUENCE [LARGE SCALE GENOMIC DNA]</scope>
    <source>
        <strain evidence="2">cv. Yunnan</strain>
    </source>
</reference>
<evidence type="ECO:0000313" key="2">
    <source>
        <dbReference type="Proteomes" id="UP001056120"/>
    </source>
</evidence>
<evidence type="ECO:0000313" key="1">
    <source>
        <dbReference type="EMBL" id="KAI3704300.1"/>
    </source>
</evidence>
<reference evidence="1 2" key="2">
    <citation type="journal article" date="2022" name="Mol. Ecol. Resour.">
        <title>The genomes of chicory, endive, great burdock and yacon provide insights into Asteraceae paleo-polyploidization history and plant inulin production.</title>
        <authorList>
            <person name="Fan W."/>
            <person name="Wang S."/>
            <person name="Wang H."/>
            <person name="Wang A."/>
            <person name="Jiang F."/>
            <person name="Liu H."/>
            <person name="Zhao H."/>
            <person name="Xu D."/>
            <person name="Zhang Y."/>
        </authorList>
    </citation>
    <scope>NUCLEOTIDE SEQUENCE [LARGE SCALE GENOMIC DNA]</scope>
    <source>
        <strain evidence="2">cv. Yunnan</strain>
        <tissue evidence="1">Leaves</tissue>
    </source>
</reference>
<name>A0ACB9A2Z8_9ASTR</name>
<accession>A0ACB9A2Z8</accession>